<dbReference type="InterPro" id="IPR051259">
    <property type="entry name" value="rRNA_Methyltransferase"/>
</dbReference>
<dbReference type="InterPro" id="IPR053888">
    <property type="entry name" value="MRM3-like_sub_bind"/>
</dbReference>
<evidence type="ECO:0000256" key="2">
    <source>
        <dbReference type="ARBA" id="ARBA00022603"/>
    </source>
</evidence>
<name>A0ABT2Y7U1_9MOLU</name>
<keyword evidence="7" id="KW-1185">Reference proteome</keyword>
<dbReference type="GO" id="GO:0008168">
    <property type="term" value="F:methyltransferase activity"/>
    <property type="evidence" value="ECO:0007669"/>
    <property type="project" value="UniProtKB-KW"/>
</dbReference>
<keyword evidence="3" id="KW-0808">Transferase</keyword>
<evidence type="ECO:0000256" key="3">
    <source>
        <dbReference type="ARBA" id="ARBA00022679"/>
    </source>
</evidence>
<dbReference type="InterPro" id="IPR029026">
    <property type="entry name" value="tRNA_m1G_MTases_N"/>
</dbReference>
<accession>A0ABT2Y7U1</accession>
<dbReference type="EMBL" id="JAOVQM010000010">
    <property type="protein sequence ID" value="MCV2232806.1"/>
    <property type="molecule type" value="Genomic_DNA"/>
</dbReference>
<dbReference type="InterPro" id="IPR001537">
    <property type="entry name" value="SpoU_MeTrfase"/>
</dbReference>
<reference evidence="6" key="1">
    <citation type="submission" date="2022-09" db="EMBL/GenBank/DDBJ databases">
        <title>Novel Mycoplasma species identified in domestic and wild animals.</title>
        <authorList>
            <person name="Volokhov D.V."/>
            <person name="Furtak V.A."/>
            <person name="Zagorodnyaya T.A."/>
        </authorList>
    </citation>
    <scope>NUCLEOTIDE SEQUENCE</scope>
    <source>
        <strain evidence="6">Oakley</strain>
    </source>
</reference>
<proteinExistence type="inferred from homology"/>
<dbReference type="GO" id="GO:0032259">
    <property type="term" value="P:methylation"/>
    <property type="evidence" value="ECO:0007669"/>
    <property type="project" value="UniProtKB-KW"/>
</dbReference>
<sequence length="235" mass="26084">MITSKDNDQIKHILKLQTKKHRDLHHAFLIYGEHSVEEAIKQGFEMDIYTSDPTRQGTLISETLMKSLSLTDSPLNVIGIVKKKEPKPFSNHILMMDDVQDPGNVGTLIRSAVGFGFDTIIASPNTADFYNDKTIRATQGNLFYANLIRQPLIETINILKQQGYTIFTTALGQQASSIQSVIVPEKCVLVLGNEGAGVSKEVMALSNQLVYIPTKNIESLNVAMAGSIIMYEWQV</sequence>
<evidence type="ECO:0000313" key="6">
    <source>
        <dbReference type="EMBL" id="MCV2232806.1"/>
    </source>
</evidence>
<dbReference type="PANTHER" id="PTHR43191">
    <property type="entry name" value="RRNA METHYLTRANSFERASE 3"/>
    <property type="match status" value="1"/>
</dbReference>
<dbReference type="Proteomes" id="UP001177160">
    <property type="component" value="Unassembled WGS sequence"/>
</dbReference>
<comment type="caution">
    <text evidence="6">The sequence shown here is derived from an EMBL/GenBank/DDBJ whole genome shotgun (WGS) entry which is preliminary data.</text>
</comment>
<feature type="domain" description="MRM3-like substrate binding" evidence="5">
    <location>
        <begin position="7"/>
        <end position="54"/>
    </location>
</feature>
<comment type="similarity">
    <text evidence="1">Belongs to the class IV-like SAM-binding methyltransferase superfamily. RNA methyltransferase TrmH family.</text>
</comment>
<organism evidence="6 7">
    <name type="scientific">Paracholeplasma manati</name>
    <dbReference type="NCBI Taxonomy" id="591373"/>
    <lineage>
        <taxon>Bacteria</taxon>
        <taxon>Bacillati</taxon>
        <taxon>Mycoplasmatota</taxon>
        <taxon>Mollicutes</taxon>
        <taxon>Acholeplasmatales</taxon>
        <taxon>Acholeplasmataceae</taxon>
        <taxon>Paracholeplasma</taxon>
    </lineage>
</organism>
<dbReference type="Gene3D" id="3.30.1330.30">
    <property type="match status" value="1"/>
</dbReference>
<gene>
    <name evidence="6" type="ORF">N7548_08240</name>
</gene>
<protein>
    <submittedName>
        <fullName evidence="6">RNA methyltransferase</fullName>
    </submittedName>
</protein>
<dbReference type="InterPro" id="IPR029064">
    <property type="entry name" value="Ribosomal_eL30-like_sf"/>
</dbReference>
<evidence type="ECO:0000259" key="4">
    <source>
        <dbReference type="Pfam" id="PF00588"/>
    </source>
</evidence>
<feature type="domain" description="tRNA/rRNA methyltransferase SpoU type" evidence="4">
    <location>
        <begin position="93"/>
        <end position="231"/>
    </location>
</feature>
<dbReference type="Pfam" id="PF22435">
    <property type="entry name" value="MRM3-like_sub_bind"/>
    <property type="match status" value="1"/>
</dbReference>
<keyword evidence="2 6" id="KW-0489">Methyltransferase</keyword>
<dbReference type="Gene3D" id="3.40.1280.10">
    <property type="match status" value="1"/>
</dbReference>
<dbReference type="RefSeq" id="WP_263608995.1">
    <property type="nucleotide sequence ID" value="NZ_JAOVQM010000010.1"/>
</dbReference>
<dbReference type="Pfam" id="PF00588">
    <property type="entry name" value="SpoU_methylase"/>
    <property type="match status" value="1"/>
</dbReference>
<dbReference type="PANTHER" id="PTHR43191:SF2">
    <property type="entry name" value="RRNA METHYLTRANSFERASE 3, MITOCHONDRIAL"/>
    <property type="match status" value="1"/>
</dbReference>
<dbReference type="CDD" id="cd18095">
    <property type="entry name" value="SpoU-like_rRNA-MTase"/>
    <property type="match status" value="1"/>
</dbReference>
<dbReference type="SUPFAM" id="SSF55315">
    <property type="entry name" value="L30e-like"/>
    <property type="match status" value="1"/>
</dbReference>
<dbReference type="InterPro" id="IPR029028">
    <property type="entry name" value="Alpha/beta_knot_MTases"/>
</dbReference>
<evidence type="ECO:0000256" key="1">
    <source>
        <dbReference type="ARBA" id="ARBA00007228"/>
    </source>
</evidence>
<evidence type="ECO:0000313" key="7">
    <source>
        <dbReference type="Proteomes" id="UP001177160"/>
    </source>
</evidence>
<dbReference type="SUPFAM" id="SSF75217">
    <property type="entry name" value="alpha/beta knot"/>
    <property type="match status" value="1"/>
</dbReference>
<evidence type="ECO:0000259" key="5">
    <source>
        <dbReference type="Pfam" id="PF22435"/>
    </source>
</evidence>